<dbReference type="PANTHER" id="PTHR44846">
    <property type="entry name" value="MANNOSYL-D-GLYCERATE TRANSPORT/METABOLISM SYSTEM REPRESSOR MNGR-RELATED"/>
    <property type="match status" value="1"/>
</dbReference>
<evidence type="ECO:0000313" key="6">
    <source>
        <dbReference type="Proteomes" id="UP000481033"/>
    </source>
</evidence>
<dbReference type="Proteomes" id="UP000481033">
    <property type="component" value="Unassembled WGS sequence"/>
</dbReference>
<sequence length="260" mass="28691">MTLHPMVPSEPGAGKQPLHMVISEQLKEKIEAGQYEPGQRLPSEFDLGELFGVSRTTIRKAILNLIQQGLVRSQRGKGSFVSGHHKINISISNPMTHFDIAFRQQGYEGRIQSLKFQLTQASAELAHTLAVAQGTHVYEQEKIIYADDSPIALEIDYFLETIGVSLADQLQQGFTYSTLKANGVNLSTGKVTLGTVPATYELTKHLNIPLGMPLLVLDFVVFSDNLQPVVCGKVLSHSNWLCYTSEITDLNFGDLRHTGL</sequence>
<organism evidence="5 6">
    <name type="scientific">Adonisia turfae CCMR0081</name>
    <dbReference type="NCBI Taxonomy" id="2292702"/>
    <lineage>
        <taxon>Bacteria</taxon>
        <taxon>Bacillati</taxon>
        <taxon>Cyanobacteriota</taxon>
        <taxon>Adonisia</taxon>
        <taxon>Adonisia turfae</taxon>
    </lineage>
</organism>
<dbReference type="PANTHER" id="PTHR44846:SF1">
    <property type="entry name" value="MANNOSYL-D-GLYCERATE TRANSPORT_METABOLISM SYSTEM REPRESSOR MNGR-RELATED"/>
    <property type="match status" value="1"/>
</dbReference>
<comment type="caution">
    <text evidence="5">The sequence shown here is derived from an EMBL/GenBank/DDBJ whole genome shotgun (WGS) entry which is preliminary data.</text>
</comment>
<keyword evidence="2" id="KW-0238">DNA-binding</keyword>
<dbReference type="SMART" id="SM00345">
    <property type="entry name" value="HTH_GNTR"/>
    <property type="match status" value="1"/>
</dbReference>
<keyword evidence="3" id="KW-0804">Transcription</keyword>
<evidence type="ECO:0000259" key="4">
    <source>
        <dbReference type="PROSITE" id="PS50949"/>
    </source>
</evidence>
<dbReference type="GO" id="GO:0003677">
    <property type="term" value="F:DNA binding"/>
    <property type="evidence" value="ECO:0007669"/>
    <property type="project" value="UniProtKB-KW"/>
</dbReference>
<dbReference type="PROSITE" id="PS50949">
    <property type="entry name" value="HTH_GNTR"/>
    <property type="match status" value="1"/>
</dbReference>
<name>A0A6M0RVY5_9CYAN</name>
<dbReference type="InterPro" id="IPR036388">
    <property type="entry name" value="WH-like_DNA-bd_sf"/>
</dbReference>
<dbReference type="PRINTS" id="PR00035">
    <property type="entry name" value="HTHGNTR"/>
</dbReference>
<dbReference type="InterPro" id="IPR050679">
    <property type="entry name" value="Bact_HTH_transcr_reg"/>
</dbReference>
<protein>
    <submittedName>
        <fullName evidence="5">GntR family transcriptional regulator</fullName>
    </submittedName>
</protein>
<gene>
    <name evidence="5" type="ORF">DXZ20_30370</name>
</gene>
<keyword evidence="6" id="KW-1185">Reference proteome</keyword>
<dbReference type="InterPro" id="IPR000524">
    <property type="entry name" value="Tscrpt_reg_HTH_GntR"/>
</dbReference>
<dbReference type="GO" id="GO:0045892">
    <property type="term" value="P:negative regulation of DNA-templated transcription"/>
    <property type="evidence" value="ECO:0007669"/>
    <property type="project" value="TreeGrafter"/>
</dbReference>
<dbReference type="CDD" id="cd07377">
    <property type="entry name" value="WHTH_GntR"/>
    <property type="match status" value="1"/>
</dbReference>
<dbReference type="SUPFAM" id="SSF64288">
    <property type="entry name" value="Chorismate lyase-like"/>
    <property type="match status" value="1"/>
</dbReference>
<accession>A0A6M0RVY5</accession>
<reference evidence="5 6" key="1">
    <citation type="journal article" date="2020" name="Microb. Ecol.">
        <title>Ecogenomics of the Marine Benthic Filamentous Cyanobacterium Adonisia.</title>
        <authorList>
            <person name="Walter J.M."/>
            <person name="Coutinho F.H."/>
            <person name="Leomil L."/>
            <person name="Hargreaves P.I."/>
            <person name="Campeao M.E."/>
            <person name="Vieira V.V."/>
            <person name="Silva B.S."/>
            <person name="Fistarol G.O."/>
            <person name="Salomon P.S."/>
            <person name="Sawabe T."/>
            <person name="Mino S."/>
            <person name="Hosokawa M."/>
            <person name="Miyashita H."/>
            <person name="Maruyama F."/>
            <person name="van Verk M.C."/>
            <person name="Dutilh B.E."/>
            <person name="Thompson C.C."/>
            <person name="Thompson F.L."/>
        </authorList>
    </citation>
    <scope>NUCLEOTIDE SEQUENCE [LARGE SCALE GENOMIC DNA]</scope>
    <source>
        <strain evidence="5 6">CCMR0081</strain>
    </source>
</reference>
<dbReference type="Gene3D" id="3.40.1410.10">
    <property type="entry name" value="Chorismate lyase-like"/>
    <property type="match status" value="1"/>
</dbReference>
<dbReference type="SMART" id="SM00866">
    <property type="entry name" value="UTRA"/>
    <property type="match status" value="1"/>
</dbReference>
<proteinExistence type="predicted"/>
<dbReference type="Pfam" id="PF00392">
    <property type="entry name" value="GntR"/>
    <property type="match status" value="1"/>
</dbReference>
<dbReference type="SUPFAM" id="SSF46785">
    <property type="entry name" value="Winged helix' DNA-binding domain"/>
    <property type="match status" value="1"/>
</dbReference>
<feature type="domain" description="HTH gntR-type" evidence="4">
    <location>
        <begin position="16"/>
        <end position="84"/>
    </location>
</feature>
<keyword evidence="1" id="KW-0805">Transcription regulation</keyword>
<dbReference type="Pfam" id="PF07702">
    <property type="entry name" value="UTRA"/>
    <property type="match status" value="1"/>
</dbReference>
<dbReference type="AlphaFoldDB" id="A0A6M0RVY5"/>
<evidence type="ECO:0000256" key="1">
    <source>
        <dbReference type="ARBA" id="ARBA00023015"/>
    </source>
</evidence>
<evidence type="ECO:0000256" key="2">
    <source>
        <dbReference type="ARBA" id="ARBA00023125"/>
    </source>
</evidence>
<dbReference type="InterPro" id="IPR028978">
    <property type="entry name" value="Chorismate_lyase_/UTRA_dom_sf"/>
</dbReference>
<dbReference type="Gene3D" id="1.10.10.10">
    <property type="entry name" value="Winged helix-like DNA-binding domain superfamily/Winged helix DNA-binding domain"/>
    <property type="match status" value="1"/>
</dbReference>
<dbReference type="InterPro" id="IPR011663">
    <property type="entry name" value="UTRA"/>
</dbReference>
<dbReference type="InterPro" id="IPR036390">
    <property type="entry name" value="WH_DNA-bd_sf"/>
</dbReference>
<evidence type="ECO:0000256" key="3">
    <source>
        <dbReference type="ARBA" id="ARBA00023163"/>
    </source>
</evidence>
<dbReference type="EMBL" id="QXHD01000004">
    <property type="protein sequence ID" value="NEZ59872.1"/>
    <property type="molecule type" value="Genomic_DNA"/>
</dbReference>
<dbReference type="GO" id="GO:0003700">
    <property type="term" value="F:DNA-binding transcription factor activity"/>
    <property type="evidence" value="ECO:0007669"/>
    <property type="project" value="InterPro"/>
</dbReference>
<evidence type="ECO:0000313" key="5">
    <source>
        <dbReference type="EMBL" id="NEZ59872.1"/>
    </source>
</evidence>